<dbReference type="GO" id="GO:0047769">
    <property type="term" value="F:arogenate dehydratase activity"/>
    <property type="evidence" value="ECO:0007669"/>
    <property type="project" value="UniProtKB-EC"/>
</dbReference>
<proteinExistence type="inferred from homology"/>
<evidence type="ECO:0000259" key="4">
    <source>
        <dbReference type="SMART" id="SM00062"/>
    </source>
</evidence>
<dbReference type="STRING" id="267850.ADINL_0283"/>
<organism evidence="5 6">
    <name type="scientific">Nitrincola lacisaponensis</name>
    <dbReference type="NCBI Taxonomy" id="267850"/>
    <lineage>
        <taxon>Bacteria</taxon>
        <taxon>Pseudomonadati</taxon>
        <taxon>Pseudomonadota</taxon>
        <taxon>Gammaproteobacteria</taxon>
        <taxon>Oceanospirillales</taxon>
        <taxon>Oceanospirillaceae</taxon>
        <taxon>Nitrincola</taxon>
    </lineage>
</organism>
<comment type="similarity">
    <text evidence="1">Belongs to the bacterial solute-binding protein 3 family.</text>
</comment>
<gene>
    <name evidence="5" type="ORF">ADINL_0283</name>
</gene>
<reference evidence="5 6" key="1">
    <citation type="journal article" date="2005" name="Int. J. Syst. Evol. Microbiol.">
        <title>Nitrincola lacisaponensis gen. nov., sp. nov., a novel alkaliphilic bacterium isolated from an alkaline, saline lake.</title>
        <authorList>
            <person name="Dimitriu P.A."/>
            <person name="Shukla S.K."/>
            <person name="Conradt J."/>
            <person name="Marquez M.C."/>
            <person name="Ventosa A."/>
            <person name="Maglia A."/>
            <person name="Peyton B.M."/>
            <person name="Pinkart H.C."/>
            <person name="Mormile M.R."/>
        </authorList>
    </citation>
    <scope>NUCLEOTIDE SEQUENCE [LARGE SCALE GENOMIC DNA]</scope>
    <source>
        <strain evidence="5 6">4CA</strain>
    </source>
</reference>
<sequence>MKIATFSLMLGLSVSLATSHAQSSSAGLSERLKRISEESLRVCIWPDYYSISYRNPRTQTLEGIDIDMAYALAEFLQTDVEFVDSSFALLAENLSQDRCDVAMHGVGIREDRMRLMDFTQPHLRSGIYAVGRHHNTHIQSWQDIDQPDNIVAVQKGTYMEPVMRHYLQHAELSVVDDFMAREQEVMAGRADVFMTDFPYGLRMATLTQWATLIAPPEPIAPTSYAYAVAKGEEAWLEVLNQFIQQVKDDGTLEQLAIKHGLEPIVVLD</sequence>
<dbReference type="Proteomes" id="UP000027318">
    <property type="component" value="Unassembled WGS sequence"/>
</dbReference>
<dbReference type="SMART" id="SM00062">
    <property type="entry name" value="PBPb"/>
    <property type="match status" value="1"/>
</dbReference>
<dbReference type="EMBL" id="JMSZ01000007">
    <property type="protein sequence ID" value="KDE41210.1"/>
    <property type="molecule type" value="Genomic_DNA"/>
</dbReference>
<dbReference type="Pfam" id="PF00497">
    <property type="entry name" value="SBP_bac_3"/>
    <property type="match status" value="1"/>
</dbReference>
<evidence type="ECO:0000313" key="5">
    <source>
        <dbReference type="EMBL" id="KDE41210.1"/>
    </source>
</evidence>
<dbReference type="RefSeq" id="WP_036542986.1">
    <property type="nucleotide sequence ID" value="NZ_JMSZ01000007.1"/>
</dbReference>
<dbReference type="Gene3D" id="3.40.190.10">
    <property type="entry name" value="Periplasmic binding protein-like II"/>
    <property type="match status" value="2"/>
</dbReference>
<comment type="caution">
    <text evidence="5">The sequence shown here is derived from an EMBL/GenBank/DDBJ whole genome shotgun (WGS) entry which is preliminary data.</text>
</comment>
<dbReference type="PANTHER" id="PTHR35936">
    <property type="entry name" value="MEMBRANE-BOUND LYTIC MUREIN TRANSGLYCOSYLASE F"/>
    <property type="match status" value="1"/>
</dbReference>
<dbReference type="AlphaFoldDB" id="A0A063Y7V6"/>
<dbReference type="CDD" id="cd13530">
    <property type="entry name" value="PBP2_peptides_like"/>
    <property type="match status" value="1"/>
</dbReference>
<dbReference type="OrthoDB" id="8994218at2"/>
<name>A0A063Y7V6_9GAMM</name>
<dbReference type="EC" id="4.2.1.91" evidence="5"/>
<evidence type="ECO:0000256" key="2">
    <source>
        <dbReference type="ARBA" id="ARBA00022729"/>
    </source>
</evidence>
<keyword evidence="6" id="KW-1185">Reference proteome</keyword>
<dbReference type="PANTHER" id="PTHR35936:SF17">
    <property type="entry name" value="ARGININE-BINDING EXTRACELLULAR PROTEIN ARTP"/>
    <property type="match status" value="1"/>
</dbReference>
<evidence type="ECO:0000256" key="3">
    <source>
        <dbReference type="SAM" id="SignalP"/>
    </source>
</evidence>
<feature type="signal peptide" evidence="3">
    <location>
        <begin position="1"/>
        <end position="21"/>
    </location>
</feature>
<dbReference type="InterPro" id="IPR001638">
    <property type="entry name" value="Solute-binding_3/MltF_N"/>
</dbReference>
<evidence type="ECO:0000256" key="1">
    <source>
        <dbReference type="ARBA" id="ARBA00010333"/>
    </source>
</evidence>
<keyword evidence="2 3" id="KW-0732">Signal</keyword>
<dbReference type="PATRIC" id="fig|267850.7.peg.279"/>
<dbReference type="EC" id="4.2.1.51" evidence="5"/>
<feature type="chain" id="PRO_5001624380" evidence="3">
    <location>
        <begin position="22"/>
        <end position="268"/>
    </location>
</feature>
<dbReference type="SUPFAM" id="SSF53850">
    <property type="entry name" value="Periplasmic binding protein-like II"/>
    <property type="match status" value="1"/>
</dbReference>
<protein>
    <submittedName>
        <fullName evidence="5">Cyclohexadienyl dehydratase</fullName>
        <ecNumber evidence="5">4.2.1.51</ecNumber>
        <ecNumber evidence="5">4.2.1.91</ecNumber>
    </submittedName>
</protein>
<evidence type="ECO:0000313" key="6">
    <source>
        <dbReference type="Proteomes" id="UP000027318"/>
    </source>
</evidence>
<accession>A0A063Y7V6</accession>
<keyword evidence="5" id="KW-0456">Lyase</keyword>
<feature type="domain" description="Solute-binding protein family 3/N-terminal" evidence="4">
    <location>
        <begin position="39"/>
        <end position="263"/>
    </location>
</feature>
<dbReference type="GO" id="GO:0004664">
    <property type="term" value="F:prephenate dehydratase activity"/>
    <property type="evidence" value="ECO:0007669"/>
    <property type="project" value="UniProtKB-EC"/>
</dbReference>